<evidence type="ECO:0000313" key="8">
    <source>
        <dbReference type="Proteomes" id="UP000708148"/>
    </source>
</evidence>
<gene>
    <name evidence="7" type="ORF">OSTQU699_LOCUS3703</name>
</gene>
<dbReference type="Pfam" id="PF00171">
    <property type="entry name" value="Aldedh"/>
    <property type="match status" value="2"/>
</dbReference>
<evidence type="ECO:0000256" key="4">
    <source>
        <dbReference type="PROSITE-ProRule" id="PRU10007"/>
    </source>
</evidence>
<organism evidence="7 8">
    <name type="scientific">Ostreobium quekettii</name>
    <dbReference type="NCBI Taxonomy" id="121088"/>
    <lineage>
        <taxon>Eukaryota</taxon>
        <taxon>Viridiplantae</taxon>
        <taxon>Chlorophyta</taxon>
        <taxon>core chlorophytes</taxon>
        <taxon>Ulvophyceae</taxon>
        <taxon>TCBD clade</taxon>
        <taxon>Bryopsidales</taxon>
        <taxon>Ostreobineae</taxon>
        <taxon>Ostreobiaceae</taxon>
        <taxon>Ostreobium</taxon>
    </lineage>
</organism>
<dbReference type="InterPro" id="IPR016160">
    <property type="entry name" value="Ald_DH_CS_CYS"/>
</dbReference>
<evidence type="ECO:0000256" key="3">
    <source>
        <dbReference type="ARBA" id="ARBA00023027"/>
    </source>
</evidence>
<evidence type="ECO:0000313" key="7">
    <source>
        <dbReference type="EMBL" id="CAD7698342.1"/>
    </source>
</evidence>
<dbReference type="Gene3D" id="3.40.309.10">
    <property type="entry name" value="Aldehyde Dehydrogenase, Chain A, domain 2"/>
    <property type="match status" value="2"/>
</dbReference>
<evidence type="ECO:0000256" key="2">
    <source>
        <dbReference type="ARBA" id="ARBA00023002"/>
    </source>
</evidence>
<keyword evidence="8" id="KW-1185">Reference proteome</keyword>
<dbReference type="FunFam" id="3.40.605.10:FF:000011">
    <property type="entry name" value="ALD5p Mitochondrial aldehyde dehydrogenase"/>
    <property type="match status" value="1"/>
</dbReference>
<reference evidence="7" key="1">
    <citation type="submission" date="2020-12" db="EMBL/GenBank/DDBJ databases">
        <authorList>
            <person name="Iha C."/>
        </authorList>
    </citation>
    <scope>NUCLEOTIDE SEQUENCE</scope>
</reference>
<dbReference type="GO" id="GO:0004030">
    <property type="term" value="F:aldehyde dehydrogenase [NAD(P)+] activity"/>
    <property type="evidence" value="ECO:0007669"/>
    <property type="project" value="UniProtKB-ARBA"/>
</dbReference>
<keyword evidence="3" id="KW-0520">NAD</keyword>
<accession>A0A8S1ITG7</accession>
<dbReference type="PANTHER" id="PTHR11699">
    <property type="entry name" value="ALDEHYDE DEHYDROGENASE-RELATED"/>
    <property type="match status" value="1"/>
</dbReference>
<comment type="caution">
    <text evidence="7">The sequence shown here is derived from an EMBL/GenBank/DDBJ whole genome shotgun (WGS) entry which is preliminary data.</text>
</comment>
<dbReference type="InterPro" id="IPR016162">
    <property type="entry name" value="Ald_DH_N"/>
</dbReference>
<name>A0A8S1ITG7_9CHLO</name>
<protein>
    <recommendedName>
        <fullName evidence="6">Aldehyde dehydrogenase domain-containing protein</fullName>
    </recommendedName>
</protein>
<evidence type="ECO:0000256" key="5">
    <source>
        <dbReference type="RuleBase" id="RU003345"/>
    </source>
</evidence>
<dbReference type="InterPro" id="IPR029510">
    <property type="entry name" value="Ald_DH_CS_GLU"/>
</dbReference>
<feature type="domain" description="Aldehyde dehydrogenase" evidence="6">
    <location>
        <begin position="437"/>
        <end position="566"/>
    </location>
</feature>
<proteinExistence type="inferred from homology"/>
<dbReference type="AlphaFoldDB" id="A0A8S1ITG7"/>
<dbReference type="SUPFAM" id="SSF53720">
    <property type="entry name" value="ALDH-like"/>
    <property type="match status" value="1"/>
</dbReference>
<dbReference type="EMBL" id="CAJHUC010000811">
    <property type="protein sequence ID" value="CAD7698342.1"/>
    <property type="molecule type" value="Genomic_DNA"/>
</dbReference>
<evidence type="ECO:0000259" key="6">
    <source>
        <dbReference type="Pfam" id="PF00171"/>
    </source>
</evidence>
<evidence type="ECO:0000256" key="1">
    <source>
        <dbReference type="ARBA" id="ARBA00009986"/>
    </source>
</evidence>
<feature type="active site" evidence="4">
    <location>
        <position position="315"/>
    </location>
</feature>
<comment type="similarity">
    <text evidence="1 5">Belongs to the aldehyde dehydrogenase family.</text>
</comment>
<dbReference type="InterPro" id="IPR016161">
    <property type="entry name" value="Ald_DH/histidinol_DH"/>
</dbReference>
<dbReference type="PROSITE" id="PS00070">
    <property type="entry name" value="ALDEHYDE_DEHYDR_CYS"/>
    <property type="match status" value="1"/>
</dbReference>
<dbReference type="InterPro" id="IPR015590">
    <property type="entry name" value="Aldehyde_DH_dom"/>
</dbReference>
<dbReference type="InterPro" id="IPR016163">
    <property type="entry name" value="Ald_DH_C"/>
</dbReference>
<dbReference type="Gene3D" id="3.40.605.10">
    <property type="entry name" value="Aldehyde Dehydrogenase, Chain A, domain 1"/>
    <property type="match status" value="2"/>
</dbReference>
<dbReference type="PROSITE" id="PS00687">
    <property type="entry name" value="ALDEHYDE_DEHYDR_GLU"/>
    <property type="match status" value="1"/>
</dbReference>
<keyword evidence="2 5" id="KW-0560">Oxidoreductase</keyword>
<dbReference type="FunFam" id="3.40.605.10:FF:000026">
    <property type="entry name" value="Aldehyde dehydrogenase, putative"/>
    <property type="match status" value="1"/>
</dbReference>
<sequence>MAYPTAVRTHFTAMSASASPLWRVLSTGRRVPAVPARHGPLVVAPFATAVESPTAQDVNPAQILRNVRPKLLIDGDFVDAASGKTFPVLDPRTEDVIAQVAEADAADVDRAVGAARRAFDSGPWRKMSGRQRGRVLSRLADLLEERAEEFARIETLDNGKPLALSRGFDIPFVVSHFRYFAGWADKISGKTLQTNSNTFAYTLHEAVGVAAAIIPWNLPLLMMALKAAPALACGCTVVLKVAEQTPMSALLFGELALEAGVPPGVFNILPGYGPTAGAALVAHPGVDKVSFTGSTEVGREIMRGAADGVKHVSLELGGKSAAIVCPGVDLESVVEEAHDALFMNQGQACAAGSRTFVHESLYDEFVERAVERAQRATVGDPFGDVQLGPLVDSAQLEKVLGYMREGAAQAGAGYLCLVAEYSYLIYRLNGSLIGVATQGAVVRCGGSRIGSKGYYVEPTVFSDVRDEMSIAKEEIFGPVQSIMKWSSVEEVLDRANASPYGLGAGVWTKDLDLANRISRGLRVGTVWVNCYNQFDDAAPFGGYKMSGFGRDMSEYALQNFTEVKAVVTPLQDPAWI</sequence>
<feature type="domain" description="Aldehyde dehydrogenase" evidence="6">
    <location>
        <begin position="77"/>
        <end position="409"/>
    </location>
</feature>
<dbReference type="OrthoDB" id="310895at2759"/>
<dbReference type="Proteomes" id="UP000708148">
    <property type="component" value="Unassembled WGS sequence"/>
</dbReference>